<sequence length="125" mass="13897">MTAGRNYSIALLVCIAAALLCCVYFYFDPGDSAFFPKCPFLVLTGWQCPGCGSQRAIHALLHGDIAGAWSYNALLVLAIVPVAVLLTAEMLRCRYPRFYHAVNSQWSIWGCFAVITAWWIGRNIF</sequence>
<feature type="transmembrane region" description="Helical" evidence="1">
    <location>
        <begin position="68"/>
        <end position="86"/>
    </location>
</feature>
<reference evidence="2 3" key="1">
    <citation type="submission" date="2024-03" db="EMBL/GenBank/DDBJ databases">
        <title>Mouse gut bacterial collection (mGBC) of GemPharmatech.</title>
        <authorList>
            <person name="He Y."/>
            <person name="Dong L."/>
            <person name="Wu D."/>
            <person name="Gao X."/>
            <person name="Lin Z."/>
        </authorList>
    </citation>
    <scope>NUCLEOTIDE SEQUENCE [LARGE SCALE GENOMIC DNA]</scope>
    <source>
        <strain evidence="2 3">54-13</strain>
    </source>
</reference>
<dbReference type="EMBL" id="JBCLPP010000013">
    <property type="protein sequence ID" value="MEY8245167.1"/>
    <property type="molecule type" value="Genomic_DNA"/>
</dbReference>
<keyword evidence="1" id="KW-0812">Transmembrane</keyword>
<dbReference type="InterPro" id="IPR021215">
    <property type="entry name" value="DUF2752"/>
</dbReference>
<evidence type="ECO:0000313" key="3">
    <source>
        <dbReference type="Proteomes" id="UP001565200"/>
    </source>
</evidence>
<evidence type="ECO:0000256" key="1">
    <source>
        <dbReference type="SAM" id="Phobius"/>
    </source>
</evidence>
<evidence type="ECO:0000313" key="2">
    <source>
        <dbReference type="EMBL" id="MEY8245167.1"/>
    </source>
</evidence>
<feature type="transmembrane region" description="Helical" evidence="1">
    <location>
        <begin position="98"/>
        <end position="120"/>
    </location>
</feature>
<protein>
    <submittedName>
        <fullName evidence="2">DUF2752 domain-containing protein</fullName>
    </submittedName>
</protein>
<keyword evidence="3" id="KW-1185">Reference proteome</keyword>
<feature type="transmembrane region" description="Helical" evidence="1">
    <location>
        <begin position="7"/>
        <end position="27"/>
    </location>
</feature>
<organism evidence="2 3">
    <name type="scientific">Heminiphilus faecis</name>
    <dbReference type="NCBI Taxonomy" id="2601703"/>
    <lineage>
        <taxon>Bacteria</taxon>
        <taxon>Pseudomonadati</taxon>
        <taxon>Bacteroidota</taxon>
        <taxon>Bacteroidia</taxon>
        <taxon>Bacteroidales</taxon>
        <taxon>Muribaculaceae</taxon>
        <taxon>Heminiphilus</taxon>
    </lineage>
</organism>
<comment type="caution">
    <text evidence="2">The sequence shown here is derived from an EMBL/GenBank/DDBJ whole genome shotgun (WGS) entry which is preliminary data.</text>
</comment>
<keyword evidence="1" id="KW-0472">Membrane</keyword>
<name>A0ABV4CZP1_9BACT</name>
<proteinExistence type="predicted"/>
<dbReference type="Pfam" id="PF10825">
    <property type="entry name" value="DUF2752"/>
    <property type="match status" value="1"/>
</dbReference>
<dbReference type="RefSeq" id="WP_121700041.1">
    <property type="nucleotide sequence ID" value="NZ_JBCLPP010000013.1"/>
</dbReference>
<gene>
    <name evidence="2" type="ORF">AAK873_05990</name>
</gene>
<keyword evidence="1" id="KW-1133">Transmembrane helix</keyword>
<accession>A0ABV4CZP1</accession>
<dbReference type="Proteomes" id="UP001565200">
    <property type="component" value="Unassembled WGS sequence"/>
</dbReference>